<sequence length="347" mass="38087">MIIIQTLKGPREIGEGRPAFIVAELGKNHNGNLELGKLLIDRAAEAGADAVKFQTHVVDDEQSKVPIDSPHFKGVDRYAWVKRNTYPPEFFRELKAHAESKGVMFFSTPMSRGAAQLLHDEVGVPLWKVGSGDITDLPMIEYEAKTGLPMVISSGMTQMEELRLAVATARRHTDKIVVTHCVSLYPCPPEALNLRTMQTLKREFPGIPIGFSDNGLSIAGAVAAAAMGAVYIEKHMTIDRALYGPDHKASLIPSEFAQVVSLVREAESAMGDGKKTVGEDESKFRPIFHKALVAMHDIPAGAMIMPEMLRSQRPCRGIPAKEYYQALGRTAKVSVSAGEFLQWDHLN</sequence>
<proteinExistence type="predicted"/>
<dbReference type="InterPro" id="IPR013974">
    <property type="entry name" value="SAF"/>
</dbReference>
<dbReference type="InterPro" id="IPR013785">
    <property type="entry name" value="Aldolase_TIM"/>
</dbReference>
<dbReference type="PROSITE" id="PS50844">
    <property type="entry name" value="AFP_LIKE"/>
    <property type="match status" value="1"/>
</dbReference>
<dbReference type="Pfam" id="PF03102">
    <property type="entry name" value="NeuB"/>
    <property type="match status" value="1"/>
</dbReference>
<evidence type="ECO:0000259" key="1">
    <source>
        <dbReference type="PROSITE" id="PS50844"/>
    </source>
</evidence>
<dbReference type="PANTHER" id="PTHR42966">
    <property type="entry name" value="N-ACETYLNEURAMINATE SYNTHASE"/>
    <property type="match status" value="1"/>
</dbReference>
<dbReference type="CDD" id="cd11615">
    <property type="entry name" value="SAF_NeuB_like"/>
    <property type="match status" value="1"/>
</dbReference>
<dbReference type="EMBL" id="MGDZ01000064">
    <property type="protein sequence ID" value="OGL72403.1"/>
    <property type="molecule type" value="Genomic_DNA"/>
</dbReference>
<dbReference type="GO" id="GO:0016051">
    <property type="term" value="P:carbohydrate biosynthetic process"/>
    <property type="evidence" value="ECO:0007669"/>
    <property type="project" value="InterPro"/>
</dbReference>
<dbReference type="GO" id="GO:0047444">
    <property type="term" value="F:N-acylneuraminate-9-phosphate synthase activity"/>
    <property type="evidence" value="ECO:0007669"/>
    <property type="project" value="TreeGrafter"/>
</dbReference>
<dbReference type="InterPro" id="IPR051690">
    <property type="entry name" value="PseI-like"/>
</dbReference>
<dbReference type="PANTHER" id="PTHR42966:SF1">
    <property type="entry name" value="SIALIC ACID SYNTHASE"/>
    <property type="match status" value="1"/>
</dbReference>
<evidence type="ECO:0000313" key="2">
    <source>
        <dbReference type="EMBL" id="OGL72403.1"/>
    </source>
</evidence>
<dbReference type="Gene3D" id="3.20.20.70">
    <property type="entry name" value="Aldolase class I"/>
    <property type="match status" value="1"/>
</dbReference>
<dbReference type="Gene3D" id="3.90.1210.10">
    <property type="entry name" value="Antifreeze-like/N-acetylneuraminic acid synthase C-terminal domain"/>
    <property type="match status" value="1"/>
</dbReference>
<dbReference type="InterPro" id="IPR057736">
    <property type="entry name" value="SAF_PseI/NeuA/NeuB"/>
</dbReference>
<dbReference type="STRING" id="1802391.A3D72_01035"/>
<organism evidence="2 3">
    <name type="scientific">Candidatus Uhrbacteria bacterium RIFCSPHIGHO2_02_FULL_57_19</name>
    <dbReference type="NCBI Taxonomy" id="1802391"/>
    <lineage>
        <taxon>Bacteria</taxon>
        <taxon>Candidatus Uhriibacteriota</taxon>
    </lineage>
</organism>
<dbReference type="SUPFAM" id="SSF51569">
    <property type="entry name" value="Aldolase"/>
    <property type="match status" value="1"/>
</dbReference>
<name>A0A1F7U289_9BACT</name>
<dbReference type="Pfam" id="PF08666">
    <property type="entry name" value="SAF"/>
    <property type="match status" value="1"/>
</dbReference>
<feature type="domain" description="AFP-like" evidence="1">
    <location>
        <begin position="291"/>
        <end position="347"/>
    </location>
</feature>
<reference evidence="2 3" key="1">
    <citation type="journal article" date="2016" name="Nat. Commun.">
        <title>Thousands of microbial genomes shed light on interconnected biogeochemical processes in an aquifer system.</title>
        <authorList>
            <person name="Anantharaman K."/>
            <person name="Brown C.T."/>
            <person name="Hug L.A."/>
            <person name="Sharon I."/>
            <person name="Castelle C.J."/>
            <person name="Probst A.J."/>
            <person name="Thomas B.C."/>
            <person name="Singh A."/>
            <person name="Wilkins M.J."/>
            <person name="Karaoz U."/>
            <person name="Brodie E.L."/>
            <person name="Williams K.H."/>
            <person name="Hubbard S.S."/>
            <person name="Banfield J.F."/>
        </authorList>
    </citation>
    <scope>NUCLEOTIDE SEQUENCE [LARGE SCALE GENOMIC DNA]</scope>
</reference>
<dbReference type="InterPro" id="IPR013132">
    <property type="entry name" value="PseI/NeuA/B-like_N"/>
</dbReference>
<dbReference type="AlphaFoldDB" id="A0A1F7U289"/>
<dbReference type="SMART" id="SM00858">
    <property type="entry name" value="SAF"/>
    <property type="match status" value="1"/>
</dbReference>
<comment type="caution">
    <text evidence="2">The sequence shown here is derived from an EMBL/GenBank/DDBJ whole genome shotgun (WGS) entry which is preliminary data.</text>
</comment>
<gene>
    <name evidence="2" type="ORF">A3D72_01035</name>
</gene>
<dbReference type="InterPro" id="IPR006190">
    <property type="entry name" value="SAF_AFP_Neu5Ac"/>
</dbReference>
<accession>A0A1F7U289</accession>
<dbReference type="SUPFAM" id="SSF51269">
    <property type="entry name" value="AFP III-like domain"/>
    <property type="match status" value="1"/>
</dbReference>
<evidence type="ECO:0000313" key="3">
    <source>
        <dbReference type="Proteomes" id="UP000176303"/>
    </source>
</evidence>
<protein>
    <recommendedName>
        <fullName evidence="1">AFP-like domain-containing protein</fullName>
    </recommendedName>
</protein>
<dbReference type="Proteomes" id="UP000176303">
    <property type="component" value="Unassembled WGS sequence"/>
</dbReference>
<dbReference type="InterPro" id="IPR036732">
    <property type="entry name" value="AFP_Neu5c_C_sf"/>
</dbReference>